<comment type="caution">
    <text evidence="7">The sequence shown here is derived from an EMBL/GenBank/DDBJ whole genome shotgun (WGS) entry which is preliminary data.</text>
</comment>
<dbReference type="STRING" id="71784.A0A1Y2BL77"/>
<feature type="domain" description="PHD-type" evidence="6">
    <location>
        <begin position="83"/>
        <end position="133"/>
    </location>
</feature>
<feature type="compositionally biased region" description="Gly residues" evidence="5">
    <location>
        <begin position="55"/>
        <end position="64"/>
    </location>
</feature>
<evidence type="ECO:0000256" key="4">
    <source>
        <dbReference type="PROSITE-ProRule" id="PRU00146"/>
    </source>
</evidence>
<evidence type="ECO:0000313" key="7">
    <source>
        <dbReference type="EMBL" id="ORY35491.1"/>
    </source>
</evidence>
<evidence type="ECO:0000256" key="1">
    <source>
        <dbReference type="ARBA" id="ARBA00022723"/>
    </source>
</evidence>
<dbReference type="InterPro" id="IPR019787">
    <property type="entry name" value="Znf_PHD-finger"/>
</dbReference>
<proteinExistence type="predicted"/>
<keyword evidence="8" id="KW-1185">Reference proteome</keyword>
<dbReference type="InParanoid" id="A0A1Y2BL77"/>
<dbReference type="FunCoup" id="A0A1Y2BL77">
    <property type="interactions" value="5"/>
</dbReference>
<dbReference type="CDD" id="cd15535">
    <property type="entry name" value="PHD1_Rco1"/>
    <property type="match status" value="1"/>
</dbReference>
<dbReference type="EMBL" id="MCFC01000001">
    <property type="protein sequence ID" value="ORY35491.1"/>
    <property type="molecule type" value="Genomic_DNA"/>
</dbReference>
<keyword evidence="1" id="KW-0479">Metal-binding</keyword>
<keyword evidence="3" id="KW-0862">Zinc</keyword>
<organism evidence="7 8">
    <name type="scientific">Naematelia encephala</name>
    <dbReference type="NCBI Taxonomy" id="71784"/>
    <lineage>
        <taxon>Eukaryota</taxon>
        <taxon>Fungi</taxon>
        <taxon>Dikarya</taxon>
        <taxon>Basidiomycota</taxon>
        <taxon>Agaricomycotina</taxon>
        <taxon>Tremellomycetes</taxon>
        <taxon>Tremellales</taxon>
        <taxon>Naemateliaceae</taxon>
        <taxon>Naematelia</taxon>
    </lineage>
</organism>
<dbReference type="SUPFAM" id="SSF57903">
    <property type="entry name" value="FYVE/PHD zinc finger"/>
    <property type="match status" value="2"/>
</dbReference>
<dbReference type="OrthoDB" id="5876363at2759"/>
<evidence type="ECO:0000313" key="8">
    <source>
        <dbReference type="Proteomes" id="UP000193986"/>
    </source>
</evidence>
<feature type="region of interest" description="Disordered" evidence="5">
    <location>
        <begin position="1"/>
        <end position="68"/>
    </location>
</feature>
<gene>
    <name evidence="7" type="ORF">BCR39DRAFT_460802</name>
</gene>
<dbReference type="Pfam" id="PF00628">
    <property type="entry name" value="PHD"/>
    <property type="match status" value="2"/>
</dbReference>
<dbReference type="InterPro" id="IPR011011">
    <property type="entry name" value="Znf_FYVE_PHD"/>
</dbReference>
<feature type="compositionally biased region" description="Basic and acidic residues" evidence="5">
    <location>
        <begin position="14"/>
        <end position="26"/>
    </location>
</feature>
<sequence>MHDSIALAASTSRQDADGDEMMKEAAEGLQSRRLRPSRAAHDNQKAGVSASGKGVKLGGVGKGGNTTAVRRKGKGADLVSPNQDFCSACRGIGRFLCCDGCPRSFHFMCLEPPLRIDELPEEETWYCKKCQAERPVPAPVLTPQSANASTLKPIVMIFEELVRKVDEENPEQFRLPQELRTFFAGGKSFGPFLNWDYVDADETRTRIDRKGFQEERDGTRLRDGKHRVVSCYVCGGSSIPLNSIAADPEASWRQIVSCDYCALHWHLDCLNPPLATMPNSGRKWMCPNHAEQVMPRRRTVREGLEIVDIDRPGLPNNGNIVIIPEDGAKPQLECEDMIINKRKYRVPERIIRLNFWAKVLEKR</sequence>
<dbReference type="GO" id="GO:0006357">
    <property type="term" value="P:regulation of transcription by RNA polymerase II"/>
    <property type="evidence" value="ECO:0007669"/>
    <property type="project" value="TreeGrafter"/>
</dbReference>
<dbReference type="CDD" id="cd15534">
    <property type="entry name" value="PHD2_PHF12_Rco1"/>
    <property type="match status" value="1"/>
</dbReference>
<evidence type="ECO:0000256" key="5">
    <source>
        <dbReference type="SAM" id="MobiDB-lite"/>
    </source>
</evidence>
<dbReference type="InterPro" id="IPR013083">
    <property type="entry name" value="Znf_RING/FYVE/PHD"/>
</dbReference>
<dbReference type="PANTHER" id="PTHR47636:SF1">
    <property type="entry name" value="TRANSCRIPTIONAL REGULATORY PROTEIN RCO1"/>
    <property type="match status" value="1"/>
</dbReference>
<evidence type="ECO:0000256" key="2">
    <source>
        <dbReference type="ARBA" id="ARBA00022771"/>
    </source>
</evidence>
<dbReference type="SMART" id="SM00249">
    <property type="entry name" value="PHD"/>
    <property type="match status" value="2"/>
</dbReference>
<dbReference type="GO" id="GO:0032221">
    <property type="term" value="C:Rpd3S complex"/>
    <property type="evidence" value="ECO:0007669"/>
    <property type="project" value="TreeGrafter"/>
</dbReference>
<name>A0A1Y2BL77_9TREE</name>
<dbReference type="Gene3D" id="3.30.40.10">
    <property type="entry name" value="Zinc/RING finger domain, C3HC4 (zinc finger)"/>
    <property type="match status" value="2"/>
</dbReference>
<dbReference type="PROSITE" id="PS01359">
    <property type="entry name" value="ZF_PHD_1"/>
    <property type="match status" value="1"/>
</dbReference>
<dbReference type="InterPro" id="IPR001965">
    <property type="entry name" value="Znf_PHD"/>
</dbReference>
<dbReference type="Proteomes" id="UP000193986">
    <property type="component" value="Unassembled WGS sequence"/>
</dbReference>
<dbReference type="InterPro" id="IPR052819">
    <property type="entry name" value="Chromatin_regulatory_protein"/>
</dbReference>
<dbReference type="PROSITE" id="PS50016">
    <property type="entry name" value="ZF_PHD_2"/>
    <property type="match status" value="1"/>
</dbReference>
<evidence type="ECO:0000259" key="6">
    <source>
        <dbReference type="PROSITE" id="PS50016"/>
    </source>
</evidence>
<accession>A0A1Y2BL77</accession>
<reference evidence="7 8" key="1">
    <citation type="submission" date="2016-07" db="EMBL/GenBank/DDBJ databases">
        <title>Pervasive Adenine N6-methylation of Active Genes in Fungi.</title>
        <authorList>
            <consortium name="DOE Joint Genome Institute"/>
            <person name="Mondo S.J."/>
            <person name="Dannebaum R.O."/>
            <person name="Kuo R.C."/>
            <person name="Labutti K."/>
            <person name="Haridas S."/>
            <person name="Kuo A."/>
            <person name="Salamov A."/>
            <person name="Ahrendt S.R."/>
            <person name="Lipzen A."/>
            <person name="Sullivan W."/>
            <person name="Andreopoulos W.B."/>
            <person name="Clum A."/>
            <person name="Lindquist E."/>
            <person name="Daum C."/>
            <person name="Ramamoorthy G.K."/>
            <person name="Gryganskyi A."/>
            <person name="Culley D."/>
            <person name="Magnuson J.K."/>
            <person name="James T.Y."/>
            <person name="O'Malley M.A."/>
            <person name="Stajich J.E."/>
            <person name="Spatafora J.W."/>
            <person name="Visel A."/>
            <person name="Grigoriev I.V."/>
        </authorList>
    </citation>
    <scope>NUCLEOTIDE SEQUENCE [LARGE SCALE GENOMIC DNA]</scope>
    <source>
        <strain evidence="7 8">68-887.2</strain>
    </source>
</reference>
<evidence type="ECO:0000256" key="3">
    <source>
        <dbReference type="ARBA" id="ARBA00022833"/>
    </source>
</evidence>
<keyword evidence="2 4" id="KW-0863">Zinc-finger</keyword>
<dbReference type="InterPro" id="IPR019786">
    <property type="entry name" value="Zinc_finger_PHD-type_CS"/>
</dbReference>
<dbReference type="PANTHER" id="PTHR47636">
    <property type="entry name" value="TRANSCRIPTIONAL REGULATORY PROTEIN RCO1"/>
    <property type="match status" value="1"/>
</dbReference>
<dbReference type="GO" id="GO:0008270">
    <property type="term" value="F:zinc ion binding"/>
    <property type="evidence" value="ECO:0007669"/>
    <property type="project" value="UniProtKB-KW"/>
</dbReference>
<dbReference type="AlphaFoldDB" id="A0A1Y2BL77"/>
<protein>
    <recommendedName>
        <fullName evidence="6">PHD-type domain-containing protein</fullName>
    </recommendedName>
</protein>